<dbReference type="PROSITE" id="PS00063">
    <property type="entry name" value="ALDOKETO_REDUCTASE_3"/>
    <property type="match status" value="1"/>
</dbReference>
<comment type="similarity">
    <text evidence="1">Belongs to the aldo/keto reductase family.</text>
</comment>
<dbReference type="GO" id="GO:0016616">
    <property type="term" value="F:oxidoreductase activity, acting on the CH-OH group of donors, NAD or NADP as acceptor"/>
    <property type="evidence" value="ECO:0007669"/>
    <property type="project" value="UniProtKB-ARBA"/>
</dbReference>
<dbReference type="CDD" id="cd19071">
    <property type="entry name" value="AKR_AKR1-5-like"/>
    <property type="match status" value="1"/>
</dbReference>
<dbReference type="PIRSF" id="PIRSF000097">
    <property type="entry name" value="AKR"/>
    <property type="match status" value="1"/>
</dbReference>
<dbReference type="InterPro" id="IPR023210">
    <property type="entry name" value="NADP_OxRdtase_dom"/>
</dbReference>
<feature type="domain" description="NADP-dependent oxidoreductase" evidence="7">
    <location>
        <begin position="21"/>
        <end position="192"/>
    </location>
</feature>
<dbReference type="Pfam" id="PF00248">
    <property type="entry name" value="Aldo_ket_red"/>
    <property type="match status" value="1"/>
</dbReference>
<protein>
    <submittedName>
        <fullName evidence="8">Aldo/keto reductase</fullName>
    </submittedName>
</protein>
<reference evidence="9" key="1">
    <citation type="submission" date="2016-10" db="EMBL/GenBank/DDBJ databases">
        <authorList>
            <person name="Varghese N."/>
            <person name="Submissions S."/>
        </authorList>
    </citation>
    <scope>NUCLEOTIDE SEQUENCE [LARGE SCALE GENOMIC DNA]</scope>
    <source>
        <strain evidence="9">DSM 44718</strain>
    </source>
</reference>
<dbReference type="InterPro" id="IPR020471">
    <property type="entry name" value="AKR"/>
</dbReference>
<dbReference type="RefSeq" id="WP_239083746.1">
    <property type="nucleotide sequence ID" value="NZ_BOND01000017.1"/>
</dbReference>
<dbReference type="PRINTS" id="PR00069">
    <property type="entry name" value="ALDKETRDTASE"/>
</dbReference>
<keyword evidence="2" id="KW-0521">NADP</keyword>
<dbReference type="STRING" id="137265.SAMN05421684_1505"/>
<dbReference type="AlphaFoldDB" id="A0A1H3MN64"/>
<dbReference type="EMBL" id="FNQB01000001">
    <property type="protein sequence ID" value="SDY77904.1"/>
    <property type="molecule type" value="Genomic_DNA"/>
</dbReference>
<evidence type="ECO:0000313" key="8">
    <source>
        <dbReference type="EMBL" id="SDY77904.1"/>
    </source>
</evidence>
<dbReference type="Gene3D" id="3.20.20.100">
    <property type="entry name" value="NADP-dependent oxidoreductase domain"/>
    <property type="match status" value="1"/>
</dbReference>
<feature type="binding site" evidence="5">
    <location>
        <position position="110"/>
    </location>
    <ligand>
        <name>substrate</name>
    </ligand>
</feature>
<gene>
    <name evidence="8" type="ORF">SAMN05421684_1505</name>
</gene>
<evidence type="ECO:0000256" key="2">
    <source>
        <dbReference type="ARBA" id="ARBA00022857"/>
    </source>
</evidence>
<evidence type="ECO:0000259" key="7">
    <source>
        <dbReference type="Pfam" id="PF00248"/>
    </source>
</evidence>
<dbReference type="FunFam" id="3.20.20.100:FF:000002">
    <property type="entry name" value="2,5-diketo-D-gluconic acid reductase A"/>
    <property type="match status" value="1"/>
</dbReference>
<evidence type="ECO:0000313" key="9">
    <source>
        <dbReference type="Proteomes" id="UP000199632"/>
    </source>
</evidence>
<sequence length="261" mass="28799">MSSSTAQPTVTLPADVRMPLLGFGTWQAHGESAHRAVTVALESGYRMIDTATAYGNEDLVGRAVADSGVPREDIFITTKLPAERVGREQRTIDESRQMLGVDQLDLWLIHWPPTRGSLVDTWRRMIEIRDAGQTRAIGVSNYSLAQIDELIAETGEAPAVNQIKWGPRLWNAPEVQGHHERGVVLEGYSPFKTTRLGDPVLNRIAETHRVSPAQVVVRWHIQHGIVVIPKSVTPARIRSNGDVFGFELSDEEIAAIDAMGN</sequence>
<evidence type="ECO:0000256" key="3">
    <source>
        <dbReference type="ARBA" id="ARBA00023002"/>
    </source>
</evidence>
<dbReference type="InterPro" id="IPR018170">
    <property type="entry name" value="Aldo/ket_reductase_CS"/>
</dbReference>
<dbReference type="PANTHER" id="PTHR43827">
    <property type="entry name" value="2,5-DIKETO-D-GLUCONIC ACID REDUCTASE"/>
    <property type="match status" value="1"/>
</dbReference>
<dbReference type="PANTHER" id="PTHR43827:SF3">
    <property type="entry name" value="NADP-DEPENDENT OXIDOREDUCTASE DOMAIN-CONTAINING PROTEIN"/>
    <property type="match status" value="1"/>
</dbReference>
<dbReference type="Proteomes" id="UP000199632">
    <property type="component" value="Unassembled WGS sequence"/>
</dbReference>
<keyword evidence="3" id="KW-0560">Oxidoreductase</keyword>
<dbReference type="InterPro" id="IPR036812">
    <property type="entry name" value="NAD(P)_OxRdtase_dom_sf"/>
</dbReference>
<feature type="active site" description="Proton donor" evidence="4">
    <location>
        <position position="54"/>
    </location>
</feature>
<feature type="site" description="Lowers pKa of active site Tyr" evidence="6">
    <location>
        <position position="79"/>
    </location>
</feature>
<proteinExistence type="inferred from homology"/>
<evidence type="ECO:0000256" key="5">
    <source>
        <dbReference type="PIRSR" id="PIRSR000097-2"/>
    </source>
</evidence>
<evidence type="ECO:0000256" key="6">
    <source>
        <dbReference type="PIRSR" id="PIRSR000097-3"/>
    </source>
</evidence>
<accession>A0A1H3MN64</accession>
<evidence type="ECO:0000256" key="1">
    <source>
        <dbReference type="ARBA" id="ARBA00007905"/>
    </source>
</evidence>
<name>A0A1H3MN64_9ACTN</name>
<keyword evidence="9" id="KW-1185">Reference proteome</keyword>
<evidence type="ECO:0000256" key="4">
    <source>
        <dbReference type="PIRSR" id="PIRSR000097-1"/>
    </source>
</evidence>
<organism evidence="8 9">
    <name type="scientific">Asanoa ishikariensis</name>
    <dbReference type="NCBI Taxonomy" id="137265"/>
    <lineage>
        <taxon>Bacteria</taxon>
        <taxon>Bacillati</taxon>
        <taxon>Actinomycetota</taxon>
        <taxon>Actinomycetes</taxon>
        <taxon>Micromonosporales</taxon>
        <taxon>Micromonosporaceae</taxon>
        <taxon>Asanoa</taxon>
    </lineage>
</organism>
<dbReference type="SUPFAM" id="SSF51430">
    <property type="entry name" value="NAD(P)-linked oxidoreductase"/>
    <property type="match status" value="1"/>
</dbReference>
<dbReference type="PROSITE" id="PS00062">
    <property type="entry name" value="ALDOKETO_REDUCTASE_2"/>
    <property type="match status" value="1"/>
</dbReference>